<organism evidence="2">
    <name type="scientific">marine sediment metagenome</name>
    <dbReference type="NCBI Taxonomy" id="412755"/>
    <lineage>
        <taxon>unclassified sequences</taxon>
        <taxon>metagenomes</taxon>
        <taxon>ecological metagenomes</taxon>
    </lineage>
</organism>
<dbReference type="EMBL" id="BARV01031143">
    <property type="protein sequence ID" value="GAI34443.1"/>
    <property type="molecule type" value="Genomic_DNA"/>
</dbReference>
<sequence length="31" mass="3550">MQSYRKTAIVYLALFSAMLIWGLSFLAIKDV</sequence>
<dbReference type="AlphaFoldDB" id="X1MT26"/>
<protein>
    <submittedName>
        <fullName evidence="2">Uncharacterized protein</fullName>
    </submittedName>
</protein>
<keyword evidence="1" id="KW-1133">Transmembrane helix</keyword>
<keyword evidence="1" id="KW-0812">Transmembrane</keyword>
<accession>X1MT26</accession>
<evidence type="ECO:0000256" key="1">
    <source>
        <dbReference type="SAM" id="Phobius"/>
    </source>
</evidence>
<reference evidence="2" key="1">
    <citation type="journal article" date="2014" name="Front. Microbiol.">
        <title>High frequency of phylogenetically diverse reductive dehalogenase-homologous genes in deep subseafloor sedimentary metagenomes.</title>
        <authorList>
            <person name="Kawai M."/>
            <person name="Futagami T."/>
            <person name="Toyoda A."/>
            <person name="Takaki Y."/>
            <person name="Nishi S."/>
            <person name="Hori S."/>
            <person name="Arai W."/>
            <person name="Tsubouchi T."/>
            <person name="Morono Y."/>
            <person name="Uchiyama I."/>
            <person name="Ito T."/>
            <person name="Fujiyama A."/>
            <person name="Inagaki F."/>
            <person name="Takami H."/>
        </authorList>
    </citation>
    <scope>NUCLEOTIDE SEQUENCE</scope>
    <source>
        <strain evidence="2">Expedition CK06-06</strain>
    </source>
</reference>
<evidence type="ECO:0000313" key="2">
    <source>
        <dbReference type="EMBL" id="GAI34443.1"/>
    </source>
</evidence>
<proteinExistence type="predicted"/>
<gene>
    <name evidence="2" type="ORF">S06H3_49336</name>
</gene>
<feature type="non-terminal residue" evidence="2">
    <location>
        <position position="31"/>
    </location>
</feature>
<name>X1MT26_9ZZZZ</name>
<comment type="caution">
    <text evidence="2">The sequence shown here is derived from an EMBL/GenBank/DDBJ whole genome shotgun (WGS) entry which is preliminary data.</text>
</comment>
<keyword evidence="1" id="KW-0472">Membrane</keyword>
<feature type="transmembrane region" description="Helical" evidence="1">
    <location>
        <begin position="9"/>
        <end position="28"/>
    </location>
</feature>